<dbReference type="EMBL" id="VSRR010004612">
    <property type="protein sequence ID" value="MPC40199.1"/>
    <property type="molecule type" value="Genomic_DNA"/>
</dbReference>
<keyword evidence="2" id="KW-1185">Reference proteome</keyword>
<dbReference type="Proteomes" id="UP000324222">
    <property type="component" value="Unassembled WGS sequence"/>
</dbReference>
<organism evidence="1 2">
    <name type="scientific">Portunus trituberculatus</name>
    <name type="common">Swimming crab</name>
    <name type="synonym">Neptunus trituberculatus</name>
    <dbReference type="NCBI Taxonomy" id="210409"/>
    <lineage>
        <taxon>Eukaryota</taxon>
        <taxon>Metazoa</taxon>
        <taxon>Ecdysozoa</taxon>
        <taxon>Arthropoda</taxon>
        <taxon>Crustacea</taxon>
        <taxon>Multicrustacea</taxon>
        <taxon>Malacostraca</taxon>
        <taxon>Eumalacostraca</taxon>
        <taxon>Eucarida</taxon>
        <taxon>Decapoda</taxon>
        <taxon>Pleocyemata</taxon>
        <taxon>Brachyura</taxon>
        <taxon>Eubrachyura</taxon>
        <taxon>Portunoidea</taxon>
        <taxon>Portunidae</taxon>
        <taxon>Portuninae</taxon>
        <taxon>Portunus</taxon>
    </lineage>
</organism>
<protein>
    <submittedName>
        <fullName evidence="1">Uncharacterized protein</fullName>
    </submittedName>
</protein>
<comment type="caution">
    <text evidence="1">The sequence shown here is derived from an EMBL/GenBank/DDBJ whole genome shotgun (WGS) entry which is preliminary data.</text>
</comment>
<gene>
    <name evidence="1" type="ORF">E2C01_033755</name>
</gene>
<reference evidence="1 2" key="1">
    <citation type="submission" date="2019-05" db="EMBL/GenBank/DDBJ databases">
        <title>Another draft genome of Portunus trituberculatus and its Hox gene families provides insights of decapod evolution.</title>
        <authorList>
            <person name="Jeong J.-H."/>
            <person name="Song I."/>
            <person name="Kim S."/>
            <person name="Choi T."/>
            <person name="Kim D."/>
            <person name="Ryu S."/>
            <person name="Kim W."/>
        </authorList>
    </citation>
    <scope>NUCLEOTIDE SEQUENCE [LARGE SCALE GENOMIC DNA]</scope>
    <source>
        <tissue evidence="1">Muscle</tissue>
    </source>
</reference>
<evidence type="ECO:0000313" key="1">
    <source>
        <dbReference type="EMBL" id="MPC40199.1"/>
    </source>
</evidence>
<dbReference type="AlphaFoldDB" id="A0A5B7F4L4"/>
<evidence type="ECO:0000313" key="2">
    <source>
        <dbReference type="Proteomes" id="UP000324222"/>
    </source>
</evidence>
<proteinExistence type="predicted"/>
<sequence length="96" mass="10825">MCIINSDLGQISRNKDQGVWRQQAEQRWLDRSAVSVETRDVIAPSLVFVPLTFMRVSSCCGITMLNDGNDDGVDAYDSNCISWLLQEFQYTAFGRA</sequence>
<accession>A0A5B7F4L4</accession>
<name>A0A5B7F4L4_PORTR</name>